<evidence type="ECO:0000256" key="3">
    <source>
        <dbReference type="SAM" id="SignalP"/>
    </source>
</evidence>
<gene>
    <name evidence="5" type="ORF">NX782_24375</name>
</gene>
<evidence type="ECO:0000313" key="6">
    <source>
        <dbReference type="Proteomes" id="UP001205560"/>
    </source>
</evidence>
<feature type="chain" id="PRO_5045763826" evidence="3">
    <location>
        <begin position="21"/>
        <end position="170"/>
    </location>
</feature>
<evidence type="ECO:0000256" key="2">
    <source>
        <dbReference type="ARBA" id="ARBA00022729"/>
    </source>
</evidence>
<comment type="subcellular location">
    <subcellularLocation>
        <location evidence="1">Cell outer membrane</location>
    </subcellularLocation>
</comment>
<dbReference type="Gene3D" id="2.40.160.20">
    <property type="match status" value="1"/>
</dbReference>
<feature type="domain" description="Outer membrane protein beta-barrel" evidence="4">
    <location>
        <begin position="11"/>
        <end position="170"/>
    </location>
</feature>
<keyword evidence="6" id="KW-1185">Reference proteome</keyword>
<dbReference type="Proteomes" id="UP001205560">
    <property type="component" value="Unassembled WGS sequence"/>
</dbReference>
<dbReference type="RefSeq" id="WP_258848091.1">
    <property type="nucleotide sequence ID" value="NZ_JANUGX010000040.1"/>
</dbReference>
<protein>
    <submittedName>
        <fullName evidence="5">Porin family protein</fullName>
    </submittedName>
</protein>
<accession>A0ABT2ADN3</accession>
<sequence>MKKLIVALIAGAAAMSAAQAQNFSNDQPHAYVGVGASTAKNIQSDDYKLGGKVYGGYEFNRTWAAEAGYSDLGDHGATKSNGYYVAAKATMPINEQFSAYGKLGVEHSERKFNSALLNVKDTDTGAYGALGVQYKLNQQVALTAEYERYGKEKDIGAKSNVWTVGAHYNF</sequence>
<dbReference type="Pfam" id="PF13505">
    <property type="entry name" value="OMP_b-brl"/>
    <property type="match status" value="1"/>
</dbReference>
<evidence type="ECO:0000259" key="4">
    <source>
        <dbReference type="Pfam" id="PF13505"/>
    </source>
</evidence>
<reference evidence="5 6" key="1">
    <citation type="submission" date="2022-08" db="EMBL/GenBank/DDBJ databases">
        <title>Reclassification of Massilia species as members of the genera Telluria, Duganella, Pseudoduganella, Mokoshia gen. nov. and Zemynaea gen. nov. using orthogonal and non-orthogonal genome-based approaches.</title>
        <authorList>
            <person name="Bowman J.P."/>
        </authorList>
    </citation>
    <scope>NUCLEOTIDE SEQUENCE [LARGE SCALE GENOMIC DNA]</scope>
    <source>
        <strain evidence="5 6">LMG 28164</strain>
    </source>
</reference>
<comment type="caution">
    <text evidence="5">The sequence shown here is derived from an EMBL/GenBank/DDBJ whole genome shotgun (WGS) entry which is preliminary data.</text>
</comment>
<evidence type="ECO:0000256" key="1">
    <source>
        <dbReference type="ARBA" id="ARBA00004442"/>
    </source>
</evidence>
<dbReference type="InterPro" id="IPR027385">
    <property type="entry name" value="Beta-barrel_OMP"/>
</dbReference>
<name>A0ABT2ADN3_9BURK</name>
<organism evidence="5 6">
    <name type="scientific">Massilia norwichensis</name>
    <dbReference type="NCBI Taxonomy" id="1442366"/>
    <lineage>
        <taxon>Bacteria</taxon>
        <taxon>Pseudomonadati</taxon>
        <taxon>Pseudomonadota</taxon>
        <taxon>Betaproteobacteria</taxon>
        <taxon>Burkholderiales</taxon>
        <taxon>Oxalobacteraceae</taxon>
        <taxon>Telluria group</taxon>
        <taxon>Massilia</taxon>
    </lineage>
</organism>
<dbReference type="SUPFAM" id="SSF56925">
    <property type="entry name" value="OMPA-like"/>
    <property type="match status" value="1"/>
</dbReference>
<evidence type="ECO:0000313" key="5">
    <source>
        <dbReference type="EMBL" id="MCS0592323.1"/>
    </source>
</evidence>
<dbReference type="EMBL" id="JANUGX010000040">
    <property type="protein sequence ID" value="MCS0592323.1"/>
    <property type="molecule type" value="Genomic_DNA"/>
</dbReference>
<proteinExistence type="predicted"/>
<keyword evidence="2 3" id="KW-0732">Signal</keyword>
<dbReference type="InterPro" id="IPR011250">
    <property type="entry name" value="OMP/PagP_B-barrel"/>
</dbReference>
<feature type="signal peptide" evidence="3">
    <location>
        <begin position="1"/>
        <end position="20"/>
    </location>
</feature>